<feature type="region of interest" description="Disordered" evidence="2">
    <location>
        <begin position="627"/>
        <end position="655"/>
    </location>
</feature>
<name>A0A2B4S8I3_STYPI</name>
<evidence type="ECO:0008006" key="5">
    <source>
        <dbReference type="Google" id="ProtNLM"/>
    </source>
</evidence>
<feature type="region of interest" description="Disordered" evidence="2">
    <location>
        <begin position="512"/>
        <end position="563"/>
    </location>
</feature>
<comment type="caution">
    <text evidence="3">The sequence shown here is derived from an EMBL/GenBank/DDBJ whole genome shotgun (WGS) entry which is preliminary data.</text>
</comment>
<feature type="compositionally biased region" description="Low complexity" evidence="2">
    <location>
        <begin position="166"/>
        <end position="179"/>
    </location>
</feature>
<proteinExistence type="predicted"/>
<accession>A0A2B4S8I3</accession>
<dbReference type="PANTHER" id="PTHR47331">
    <property type="entry name" value="PHD-TYPE DOMAIN-CONTAINING PROTEIN"/>
    <property type="match status" value="1"/>
</dbReference>
<dbReference type="EMBL" id="LSMT01000164">
    <property type="protein sequence ID" value="PFX24907.1"/>
    <property type="molecule type" value="Genomic_DNA"/>
</dbReference>
<gene>
    <name evidence="3" type="ORF">AWC38_SpisGene10492</name>
</gene>
<feature type="region of interest" description="Disordered" evidence="2">
    <location>
        <begin position="137"/>
        <end position="179"/>
    </location>
</feature>
<dbReference type="OrthoDB" id="8046937at2759"/>
<feature type="region of interest" description="Disordered" evidence="2">
    <location>
        <begin position="1"/>
        <end position="27"/>
    </location>
</feature>
<evidence type="ECO:0000256" key="2">
    <source>
        <dbReference type="SAM" id="MobiDB-lite"/>
    </source>
</evidence>
<evidence type="ECO:0000313" key="3">
    <source>
        <dbReference type="EMBL" id="PFX24907.1"/>
    </source>
</evidence>
<sequence>MDIGADKALDSGDGDGVRPRMPSKQLDQEGVLLERLRRLKNERSGYLSTVSARRDEIDALLSSEENVHLVKEKFPGFLAAVERFKEAHLAYSSNLQDDVSVPRCQEQLNSESSRADLSYQRTQQWIKGSEELLRLNSQVNPEDSASQIGSRATTKSSSKKSRRSSHSGSNRSSSSSLAFARAKEAARTADLQAEAAALEKRRLLDEQRLRLQQEQERLTLETELAKSKAKERVLSSVMEAVPSPFVPNPINLESKKGEGKVQAPIIGLEAKQVGENGHSSVAVGCSTLNPEAAEWHQPSLGINRNERANEYEYSGASTSPSERALHEILGLHHRQNALQQQQNKIVEILATQQKKSSLPQQRVPIFDGDPMDYGAFVRAFENLIESRTSSGTERLYYLEQFTSGDVKELVRSCHHLPPERGYQEARWLIEKKFGDDYRIVTAYETKALNWPEVRAEDSASLDRCSIFLMRCKNAMKCSKYRTKLEQPGTIQKLVMKLPFNLRTTWSRLADNITEDTKPKNERRDKQNRSGRGRTSLATQAGDLQSPPLRAPPSGSTPPTEDALCSFSNSGHALDACEALRRLPYPERIRFLRLKRLCFGCLSSNHMLKECPEKKTFTVANCTEKHPTTLHTNTAPRIRPSGIPSASTSPQEESPRIRNGMVNLDRSRIDTAAVPVKVWFKSTGPPVITYAFLDSGSSSLFCTESLMRQLGVNGTRTQISLKTLEKKDSLIDSFVVKGLVISDLDENVFIELPALYRRPEIPVSKEDIPTQGDID</sequence>
<keyword evidence="1" id="KW-0175">Coiled coil</keyword>
<keyword evidence="4" id="KW-1185">Reference proteome</keyword>
<organism evidence="3 4">
    <name type="scientific">Stylophora pistillata</name>
    <name type="common">Smooth cauliflower coral</name>
    <dbReference type="NCBI Taxonomy" id="50429"/>
    <lineage>
        <taxon>Eukaryota</taxon>
        <taxon>Metazoa</taxon>
        <taxon>Cnidaria</taxon>
        <taxon>Anthozoa</taxon>
        <taxon>Hexacorallia</taxon>
        <taxon>Scleractinia</taxon>
        <taxon>Astrocoeniina</taxon>
        <taxon>Pocilloporidae</taxon>
        <taxon>Stylophora</taxon>
    </lineage>
</organism>
<dbReference type="AlphaFoldDB" id="A0A2B4S8I3"/>
<evidence type="ECO:0000313" key="4">
    <source>
        <dbReference type="Proteomes" id="UP000225706"/>
    </source>
</evidence>
<feature type="coiled-coil region" evidence="1">
    <location>
        <begin position="181"/>
        <end position="230"/>
    </location>
</feature>
<feature type="compositionally biased region" description="Basic and acidic residues" evidence="2">
    <location>
        <begin position="514"/>
        <end position="527"/>
    </location>
</feature>
<dbReference type="Proteomes" id="UP000225706">
    <property type="component" value="Unassembled WGS sequence"/>
</dbReference>
<feature type="compositionally biased region" description="Basic and acidic residues" evidence="2">
    <location>
        <begin position="1"/>
        <end position="18"/>
    </location>
</feature>
<protein>
    <recommendedName>
        <fullName evidence="5">CCHC-type domain-containing protein</fullName>
    </recommendedName>
</protein>
<dbReference type="PANTHER" id="PTHR47331:SF1">
    <property type="entry name" value="GAG-LIKE PROTEIN"/>
    <property type="match status" value="1"/>
</dbReference>
<reference evidence="4" key="1">
    <citation type="journal article" date="2017" name="bioRxiv">
        <title>Comparative analysis of the genomes of Stylophora pistillata and Acropora digitifera provides evidence for extensive differences between species of corals.</title>
        <authorList>
            <person name="Voolstra C.R."/>
            <person name="Li Y."/>
            <person name="Liew Y.J."/>
            <person name="Baumgarten S."/>
            <person name="Zoccola D."/>
            <person name="Flot J.-F."/>
            <person name="Tambutte S."/>
            <person name="Allemand D."/>
            <person name="Aranda M."/>
        </authorList>
    </citation>
    <scope>NUCLEOTIDE SEQUENCE [LARGE SCALE GENOMIC DNA]</scope>
</reference>
<evidence type="ECO:0000256" key="1">
    <source>
        <dbReference type="SAM" id="Coils"/>
    </source>
</evidence>
<feature type="compositionally biased region" description="Polar residues" evidence="2">
    <location>
        <begin position="137"/>
        <end position="154"/>
    </location>
</feature>